<name>Q5JE68_THEKO</name>
<dbReference type="AlphaFoldDB" id="Q5JE68"/>
<feature type="binding site" evidence="4">
    <location>
        <position position="289"/>
    </location>
    <ligand>
        <name>S-adenosyl-L-methionine</name>
        <dbReference type="ChEBI" id="CHEBI:59789"/>
    </ligand>
</feature>
<feature type="active site" description="Nucleophile" evidence="4">
    <location>
        <position position="377"/>
    </location>
</feature>
<feature type="binding site" evidence="4">
    <location>
        <position position="263"/>
    </location>
    <ligand>
        <name>S-adenosyl-L-methionine</name>
        <dbReference type="ChEBI" id="CHEBI:59789"/>
    </ligand>
</feature>
<dbReference type="InterPro" id="IPR030391">
    <property type="entry name" value="MeTrfase_TrmA_CS"/>
</dbReference>
<dbReference type="PATRIC" id="fig|69014.16.peg.1092"/>
<dbReference type="GO" id="GO:0009451">
    <property type="term" value="P:RNA modification"/>
    <property type="evidence" value="ECO:0007669"/>
    <property type="project" value="UniProtKB-ARBA"/>
</dbReference>
<dbReference type="PANTHER" id="PTHR11061">
    <property type="entry name" value="RNA M5U METHYLTRANSFERASE"/>
    <property type="match status" value="1"/>
</dbReference>
<keyword evidence="1 4" id="KW-0489">Methyltransferase</keyword>
<dbReference type="InterPro" id="IPR012340">
    <property type="entry name" value="NA-bd_OB-fold"/>
</dbReference>
<accession>Q5JE68</accession>
<dbReference type="CDD" id="cd02440">
    <property type="entry name" value="AdoMet_MTases"/>
    <property type="match status" value="1"/>
</dbReference>
<dbReference type="Gene3D" id="2.40.50.1070">
    <property type="match status" value="1"/>
</dbReference>
<dbReference type="OrthoDB" id="85343at2157"/>
<dbReference type="GO" id="GO:0032259">
    <property type="term" value="P:methylation"/>
    <property type="evidence" value="ECO:0007669"/>
    <property type="project" value="UniProtKB-KW"/>
</dbReference>
<dbReference type="GO" id="GO:0008173">
    <property type="term" value="F:RNA methyltransferase activity"/>
    <property type="evidence" value="ECO:0007669"/>
    <property type="project" value="InterPro"/>
</dbReference>
<evidence type="ECO:0000256" key="3">
    <source>
        <dbReference type="ARBA" id="ARBA00022691"/>
    </source>
</evidence>
<protein>
    <submittedName>
        <fullName evidence="6">23S rRNA (Uracil-5-)-methyltransferase</fullName>
    </submittedName>
</protein>
<evidence type="ECO:0000313" key="7">
    <source>
        <dbReference type="Proteomes" id="UP000000536"/>
    </source>
</evidence>
<dbReference type="Proteomes" id="UP000000536">
    <property type="component" value="Chromosome"/>
</dbReference>
<keyword evidence="7" id="KW-1185">Reference proteome</keyword>
<organism evidence="6 7">
    <name type="scientific">Thermococcus kodakarensis (strain ATCC BAA-918 / JCM 12380 / KOD1)</name>
    <name type="common">Pyrococcus kodakaraensis (strain KOD1)</name>
    <dbReference type="NCBI Taxonomy" id="69014"/>
    <lineage>
        <taxon>Archaea</taxon>
        <taxon>Methanobacteriati</taxon>
        <taxon>Methanobacteriota</taxon>
        <taxon>Thermococci</taxon>
        <taxon>Thermococcales</taxon>
        <taxon>Thermococcaceae</taxon>
        <taxon>Thermococcus</taxon>
    </lineage>
</organism>
<dbReference type="HOGENOM" id="CLU_014689_8_1_2"/>
<feature type="active site" evidence="5">
    <location>
        <position position="377"/>
    </location>
</feature>
<dbReference type="SUPFAM" id="SSF53335">
    <property type="entry name" value="S-adenosyl-L-methionine-dependent methyltransferases"/>
    <property type="match status" value="1"/>
</dbReference>
<dbReference type="PROSITE" id="PS01230">
    <property type="entry name" value="TRMA_1"/>
    <property type="match status" value="1"/>
</dbReference>
<dbReference type="Pfam" id="PF05958">
    <property type="entry name" value="tRNA_U5-meth_tr"/>
    <property type="match status" value="1"/>
</dbReference>
<dbReference type="NCBIfam" id="TIGR00479">
    <property type="entry name" value="rumA"/>
    <property type="match status" value="1"/>
</dbReference>
<dbReference type="InParanoid" id="Q5JE68"/>
<dbReference type="Gene3D" id="3.40.50.150">
    <property type="entry name" value="Vaccinia Virus protein VP39"/>
    <property type="match status" value="1"/>
</dbReference>
<dbReference type="STRING" id="69014.TK1116"/>
<dbReference type="InterPro" id="IPR030390">
    <property type="entry name" value="MeTrfase_TrmA_AS"/>
</dbReference>
<dbReference type="KEGG" id="tko:TK1116"/>
<dbReference type="eggNOG" id="arCOG00122">
    <property type="taxonomic scope" value="Archaea"/>
</dbReference>
<reference evidence="6 7" key="1">
    <citation type="journal article" date="2005" name="Genome Res.">
        <title>Complete genome sequence of the hyperthermophilic archaeon Thermococcus kodakaraensis KOD1 and comparison with Pyrococcus genomes.</title>
        <authorList>
            <person name="Fukui T."/>
            <person name="Atomi H."/>
            <person name="Kanai T."/>
            <person name="Matsumi R."/>
            <person name="Fujiwara S."/>
            <person name="Imanaka T."/>
        </authorList>
    </citation>
    <scope>NUCLEOTIDE SEQUENCE [LARGE SCALE GENOMIC DNA]</scope>
    <source>
        <strain evidence="7">ATCC BAA-918 / JCM 12380 / KOD1</strain>
    </source>
</reference>
<dbReference type="RefSeq" id="WP_011250067.1">
    <property type="nucleotide sequence ID" value="NC_006624.1"/>
</dbReference>
<dbReference type="GeneID" id="78447629"/>
<dbReference type="PANTHER" id="PTHR11061:SF30">
    <property type="entry name" value="TRNA (URACIL(54)-C(5))-METHYLTRANSFERASE"/>
    <property type="match status" value="1"/>
</dbReference>
<dbReference type="Gene3D" id="2.40.50.140">
    <property type="entry name" value="Nucleic acid-binding proteins"/>
    <property type="match status" value="1"/>
</dbReference>
<dbReference type="PROSITE" id="PS01231">
    <property type="entry name" value="TRMA_2"/>
    <property type="match status" value="1"/>
</dbReference>
<keyword evidence="3 4" id="KW-0949">S-adenosyl-L-methionine</keyword>
<dbReference type="EnsemblBacteria" id="BAD85305">
    <property type="protein sequence ID" value="BAD85305"/>
    <property type="gene ID" value="TK1116"/>
</dbReference>
<evidence type="ECO:0000256" key="5">
    <source>
        <dbReference type="PROSITE-ProRule" id="PRU10015"/>
    </source>
</evidence>
<evidence type="ECO:0000256" key="2">
    <source>
        <dbReference type="ARBA" id="ARBA00022679"/>
    </source>
</evidence>
<dbReference type="SUPFAM" id="SSF50249">
    <property type="entry name" value="Nucleic acid-binding proteins"/>
    <property type="match status" value="1"/>
</dbReference>
<dbReference type="GO" id="GO:0006396">
    <property type="term" value="P:RNA processing"/>
    <property type="evidence" value="ECO:0007669"/>
    <property type="project" value="InterPro"/>
</dbReference>
<dbReference type="PhylomeDB" id="Q5JE68"/>
<gene>
    <name evidence="6" type="ordered locus">TK1116</name>
</gene>
<dbReference type="EMBL" id="AP006878">
    <property type="protein sequence ID" value="BAD85305.1"/>
    <property type="molecule type" value="Genomic_DNA"/>
</dbReference>
<dbReference type="InterPro" id="IPR029063">
    <property type="entry name" value="SAM-dependent_MTases_sf"/>
</dbReference>
<feature type="binding site" evidence="4">
    <location>
        <position position="351"/>
    </location>
    <ligand>
        <name>S-adenosyl-L-methionine</name>
        <dbReference type="ChEBI" id="CHEBI:59789"/>
    </ligand>
</feature>
<dbReference type="GO" id="GO:0008757">
    <property type="term" value="F:S-adenosylmethionine-dependent methyltransferase activity"/>
    <property type="evidence" value="ECO:0007669"/>
    <property type="project" value="UniProtKB-ARBA"/>
</dbReference>
<keyword evidence="2 4" id="KW-0808">Transferase</keyword>
<feature type="binding site" evidence="4">
    <location>
        <position position="310"/>
    </location>
    <ligand>
        <name>S-adenosyl-L-methionine</name>
        <dbReference type="ChEBI" id="CHEBI:59789"/>
    </ligand>
</feature>
<evidence type="ECO:0000256" key="4">
    <source>
        <dbReference type="PROSITE-ProRule" id="PRU01024"/>
    </source>
</evidence>
<evidence type="ECO:0000313" key="6">
    <source>
        <dbReference type="EMBL" id="BAD85305.1"/>
    </source>
</evidence>
<dbReference type="PROSITE" id="PS51687">
    <property type="entry name" value="SAM_MT_RNA_M5U"/>
    <property type="match status" value="1"/>
</dbReference>
<evidence type="ECO:0000256" key="1">
    <source>
        <dbReference type="ARBA" id="ARBA00022603"/>
    </source>
</evidence>
<proteinExistence type="inferred from homology"/>
<comment type="similarity">
    <text evidence="4">Belongs to the class I-like SAM-binding methyltransferase superfamily. RNA M5U methyltransferase family.</text>
</comment>
<sequence length="421" mass="48109">MKIQGKIWDLSEDGLGILRREEKPLYVPFAYPYDFVKARRVKRRFGRRIVTDFELLDPSPLRQRPRCRHFGFCGGCLWQGLKYKEQLRLKVELFEKITGISADIKGSPKVWGFRNVSNFIVSTTGIGLKKYGNPFDVEDLFECPVFSEKTLDYLRALRSFLAETGLKPWDLKRKTGDVHYLQVREGKFTREIMVNLISHSPPSPNTTEAFLGYFSFADSLYWSVKTDKRDDPRGEPQLIGGSPYIHERIGEVTYLIHPNSFFQTNSYALPLLIKAVENFASGEMILDLYAGVGTFGVWLAKRRFQVEGIELNPFAVEIANKNAEINNVDATFKVGRAEETPIGKYDTVVVDPPRKGLKEVAETLARSEIGKVVYVSCNPKAFKLDYENHLKKAYTIEDAVLIDMFPHTPHVEAVISLKRKH</sequence>
<dbReference type="InterPro" id="IPR010280">
    <property type="entry name" value="U5_MeTrfase_fam"/>
</dbReference>